<dbReference type="Proteomes" id="UP000406256">
    <property type="component" value="Unassembled WGS sequence"/>
</dbReference>
<dbReference type="OrthoDB" id="9816344at2"/>
<dbReference type="Pfam" id="PF12833">
    <property type="entry name" value="HTH_18"/>
    <property type="match status" value="1"/>
</dbReference>
<feature type="domain" description="HTH araC/xylS-type" evidence="4">
    <location>
        <begin position="155"/>
        <end position="257"/>
    </location>
</feature>
<dbReference type="InterPro" id="IPR050204">
    <property type="entry name" value="AraC_XylS_family_regulators"/>
</dbReference>
<evidence type="ECO:0000259" key="4">
    <source>
        <dbReference type="PROSITE" id="PS01124"/>
    </source>
</evidence>
<keyword evidence="3" id="KW-0804">Transcription</keyword>
<dbReference type="InterPro" id="IPR018060">
    <property type="entry name" value="HTH_AraC"/>
</dbReference>
<accession>A0A5E4W7R7</accession>
<dbReference type="RefSeq" id="WP_150669733.1">
    <property type="nucleotide sequence ID" value="NZ_CABPSB010000011.1"/>
</dbReference>
<dbReference type="Gene3D" id="1.10.10.60">
    <property type="entry name" value="Homeodomain-like"/>
    <property type="match status" value="1"/>
</dbReference>
<gene>
    <name evidence="5" type="ORF">PAN31108_03129</name>
</gene>
<organism evidence="5 6">
    <name type="scientific">Pandoraea anhela</name>
    <dbReference type="NCBI Taxonomy" id="2508295"/>
    <lineage>
        <taxon>Bacteria</taxon>
        <taxon>Pseudomonadati</taxon>
        <taxon>Pseudomonadota</taxon>
        <taxon>Betaproteobacteria</taxon>
        <taxon>Burkholderiales</taxon>
        <taxon>Burkholderiaceae</taxon>
        <taxon>Pandoraea</taxon>
    </lineage>
</organism>
<keyword evidence="6" id="KW-1185">Reference proteome</keyword>
<protein>
    <submittedName>
        <fullName evidence="5">AraC family transcriptional regulator</fullName>
    </submittedName>
</protein>
<evidence type="ECO:0000256" key="1">
    <source>
        <dbReference type="ARBA" id="ARBA00023015"/>
    </source>
</evidence>
<dbReference type="EMBL" id="CABPSB010000011">
    <property type="protein sequence ID" value="VVE21037.1"/>
    <property type="molecule type" value="Genomic_DNA"/>
</dbReference>
<dbReference type="GO" id="GO:0043565">
    <property type="term" value="F:sequence-specific DNA binding"/>
    <property type="evidence" value="ECO:0007669"/>
    <property type="project" value="InterPro"/>
</dbReference>
<evidence type="ECO:0000313" key="5">
    <source>
        <dbReference type="EMBL" id="VVE21037.1"/>
    </source>
</evidence>
<dbReference type="PROSITE" id="PS01124">
    <property type="entry name" value="HTH_ARAC_FAMILY_2"/>
    <property type="match status" value="1"/>
</dbReference>
<evidence type="ECO:0000256" key="3">
    <source>
        <dbReference type="ARBA" id="ARBA00023163"/>
    </source>
</evidence>
<sequence length="264" mass="29156">MTAHVTLDALAGRVNVVLLPAAPYSADDPVESITLGISLGRQRGVHAIDSDRRTDFDILPGVLAYTPAGMRVFSESSVGGEYLVMRWCAPAEEGASATCGHRVESPGHSAALELGFAIRRELISEDRDMLRLDELLVGLYALRPGQTDCRADTSRRIPDIILDKIHEEFWRPLTLSELSGDAGRSELQFLREFSRTLGMTPHAYVMETRVQAARRMLTETDAPLSIVAVECGFSHQSHMGRVFRMSLGVTPQQYRRCFHGADSN</sequence>
<dbReference type="PANTHER" id="PTHR46796">
    <property type="entry name" value="HTH-TYPE TRANSCRIPTIONAL ACTIVATOR RHAS-RELATED"/>
    <property type="match status" value="1"/>
</dbReference>
<keyword evidence="1" id="KW-0805">Transcription regulation</keyword>
<dbReference type="SUPFAM" id="SSF46689">
    <property type="entry name" value="Homeodomain-like"/>
    <property type="match status" value="2"/>
</dbReference>
<dbReference type="AlphaFoldDB" id="A0A5E4W7R7"/>
<proteinExistence type="predicted"/>
<reference evidence="5 6" key="1">
    <citation type="submission" date="2019-08" db="EMBL/GenBank/DDBJ databases">
        <authorList>
            <person name="Peeters C."/>
        </authorList>
    </citation>
    <scope>NUCLEOTIDE SEQUENCE [LARGE SCALE GENOMIC DNA]</scope>
    <source>
        <strain evidence="5 6">LMG 31108</strain>
    </source>
</reference>
<dbReference type="SMART" id="SM00342">
    <property type="entry name" value="HTH_ARAC"/>
    <property type="match status" value="1"/>
</dbReference>
<evidence type="ECO:0000313" key="6">
    <source>
        <dbReference type="Proteomes" id="UP000406256"/>
    </source>
</evidence>
<dbReference type="GO" id="GO:0003700">
    <property type="term" value="F:DNA-binding transcription factor activity"/>
    <property type="evidence" value="ECO:0007669"/>
    <property type="project" value="InterPro"/>
</dbReference>
<name>A0A5E4W7R7_9BURK</name>
<evidence type="ECO:0000256" key="2">
    <source>
        <dbReference type="ARBA" id="ARBA00023125"/>
    </source>
</evidence>
<dbReference type="InterPro" id="IPR009057">
    <property type="entry name" value="Homeodomain-like_sf"/>
</dbReference>
<keyword evidence="2" id="KW-0238">DNA-binding</keyword>